<feature type="domain" description="ATP-grasp" evidence="5">
    <location>
        <begin position="113"/>
        <end position="305"/>
    </location>
</feature>
<dbReference type="InterPro" id="IPR052032">
    <property type="entry name" value="ATP-dep_AA_Ligase"/>
</dbReference>
<keyword evidence="2 4" id="KW-0547">Nucleotide-binding</keyword>
<organism evidence="6 7">
    <name type="scientific">Nocardia jiangxiensis</name>
    <dbReference type="NCBI Taxonomy" id="282685"/>
    <lineage>
        <taxon>Bacteria</taxon>
        <taxon>Bacillati</taxon>
        <taxon>Actinomycetota</taxon>
        <taxon>Actinomycetes</taxon>
        <taxon>Mycobacteriales</taxon>
        <taxon>Nocardiaceae</taxon>
        <taxon>Nocardia</taxon>
    </lineage>
</organism>
<dbReference type="PROSITE" id="PS50975">
    <property type="entry name" value="ATP_GRASP"/>
    <property type="match status" value="1"/>
</dbReference>
<protein>
    <submittedName>
        <fullName evidence="6">Acetyl-CoA carboxylase biotin carboxylase subunit family protein</fullName>
    </submittedName>
</protein>
<keyword evidence="3 4" id="KW-0067">ATP-binding</keyword>
<dbReference type="PANTHER" id="PTHR43585:SF2">
    <property type="entry name" value="ATP-GRASP ENZYME FSQD"/>
    <property type="match status" value="1"/>
</dbReference>
<dbReference type="InterPro" id="IPR013815">
    <property type="entry name" value="ATP_grasp_subdomain_1"/>
</dbReference>
<evidence type="ECO:0000256" key="2">
    <source>
        <dbReference type="ARBA" id="ARBA00022741"/>
    </source>
</evidence>
<dbReference type="RefSeq" id="WP_040827684.1">
    <property type="nucleotide sequence ID" value="NZ_JBIAQY010000001.1"/>
</dbReference>
<sequence>MRPHVLVIHRSRGPIAPYLEAIDHDAHEVTYVCAAQVLHRIPQHAAAEVVVFDGVEPVDDAVRGLARRHGVPERIVAISETDLLRAAHLRSEFGIAGDPPAHALPFRDKLVMYERAAAAGVAVPVFADAPDAAAISAFARRSGFPVLVKPRLGLGSRDIVTLSGAADLADLPDLRSEPFLVQRFCPDETGSVDGVWTGTELGPWRGSRYIHSCLDFATGENSWGTVEIDDPALDEQLASFASKVLTALSAGVPTVFHLELFLGPADAPRLQLLEIAGRMPGAEATHLWREVHGYDLVGAALDIQMGRAPDTRPLRAGRVAGQLLVRPPVPPPCVVTATRLDVAPDHAPYRHAIPAVGEVITETAGYVGIGASFRFRADTSQAVTESIRHTLSGFRMDCATAEFERI</sequence>
<evidence type="ECO:0000256" key="1">
    <source>
        <dbReference type="ARBA" id="ARBA00022598"/>
    </source>
</evidence>
<evidence type="ECO:0000313" key="6">
    <source>
        <dbReference type="EMBL" id="MFF3566382.1"/>
    </source>
</evidence>
<dbReference type="SUPFAM" id="SSF56059">
    <property type="entry name" value="Glutathione synthetase ATP-binding domain-like"/>
    <property type="match status" value="1"/>
</dbReference>
<evidence type="ECO:0000256" key="3">
    <source>
        <dbReference type="ARBA" id="ARBA00022840"/>
    </source>
</evidence>
<dbReference type="EMBL" id="JBIAQY010000001">
    <property type="protein sequence ID" value="MFF3566382.1"/>
    <property type="molecule type" value="Genomic_DNA"/>
</dbReference>
<dbReference type="Gene3D" id="3.30.1490.20">
    <property type="entry name" value="ATP-grasp fold, A domain"/>
    <property type="match status" value="1"/>
</dbReference>
<dbReference type="PANTHER" id="PTHR43585">
    <property type="entry name" value="FUMIPYRROLE BIOSYNTHESIS PROTEIN C"/>
    <property type="match status" value="1"/>
</dbReference>
<dbReference type="Gene3D" id="3.40.50.20">
    <property type="match status" value="1"/>
</dbReference>
<keyword evidence="1" id="KW-0436">Ligase</keyword>
<keyword evidence="7" id="KW-1185">Reference proteome</keyword>
<reference evidence="6 7" key="1">
    <citation type="submission" date="2024-10" db="EMBL/GenBank/DDBJ databases">
        <title>The Natural Products Discovery Center: Release of the First 8490 Sequenced Strains for Exploring Actinobacteria Biosynthetic Diversity.</title>
        <authorList>
            <person name="Kalkreuter E."/>
            <person name="Kautsar S.A."/>
            <person name="Yang D."/>
            <person name="Bader C.D."/>
            <person name="Teijaro C.N."/>
            <person name="Fluegel L."/>
            <person name="Davis C.M."/>
            <person name="Simpson J.R."/>
            <person name="Lauterbach L."/>
            <person name="Steele A.D."/>
            <person name="Gui C."/>
            <person name="Meng S."/>
            <person name="Li G."/>
            <person name="Viehrig K."/>
            <person name="Ye F."/>
            <person name="Su P."/>
            <person name="Kiefer A.F."/>
            <person name="Nichols A."/>
            <person name="Cepeda A.J."/>
            <person name="Yan W."/>
            <person name="Fan B."/>
            <person name="Jiang Y."/>
            <person name="Adhikari A."/>
            <person name="Zheng C.-J."/>
            <person name="Schuster L."/>
            <person name="Cowan T.M."/>
            <person name="Smanski M.J."/>
            <person name="Chevrette M.G."/>
            <person name="De Carvalho L.P.S."/>
            <person name="Shen B."/>
        </authorList>
    </citation>
    <scope>NUCLEOTIDE SEQUENCE [LARGE SCALE GENOMIC DNA]</scope>
    <source>
        <strain evidence="6 7">NPDC002593</strain>
    </source>
</reference>
<evidence type="ECO:0000313" key="7">
    <source>
        <dbReference type="Proteomes" id="UP001601992"/>
    </source>
</evidence>
<evidence type="ECO:0000256" key="4">
    <source>
        <dbReference type="PROSITE-ProRule" id="PRU00409"/>
    </source>
</evidence>
<accession>A0ABW6RQV0</accession>
<dbReference type="Proteomes" id="UP001601992">
    <property type="component" value="Unassembled WGS sequence"/>
</dbReference>
<comment type="caution">
    <text evidence="6">The sequence shown here is derived from an EMBL/GenBank/DDBJ whole genome shotgun (WGS) entry which is preliminary data.</text>
</comment>
<dbReference type="Gene3D" id="3.30.470.20">
    <property type="entry name" value="ATP-grasp fold, B domain"/>
    <property type="match status" value="1"/>
</dbReference>
<evidence type="ECO:0000259" key="5">
    <source>
        <dbReference type="PROSITE" id="PS50975"/>
    </source>
</evidence>
<gene>
    <name evidence="6" type="ORF">ACFYXQ_01215</name>
</gene>
<name>A0ABW6RQV0_9NOCA</name>
<dbReference type="InterPro" id="IPR011761">
    <property type="entry name" value="ATP-grasp"/>
</dbReference>
<proteinExistence type="predicted"/>